<evidence type="ECO:0000313" key="4">
    <source>
        <dbReference type="Proteomes" id="UP001236652"/>
    </source>
</evidence>
<dbReference type="Proteomes" id="UP001236652">
    <property type="component" value="Chromosome"/>
</dbReference>
<dbReference type="PANTHER" id="PTHR46797">
    <property type="entry name" value="HTH-TYPE TRANSCRIPTIONAL REGULATOR"/>
    <property type="match status" value="1"/>
</dbReference>
<name>A0ABY8UZA4_9BACI</name>
<protein>
    <submittedName>
        <fullName evidence="3">Helix-turn-helix transcriptional regulator</fullName>
    </submittedName>
</protein>
<dbReference type="SMART" id="SM00530">
    <property type="entry name" value="HTH_XRE"/>
    <property type="match status" value="1"/>
</dbReference>
<dbReference type="Gene3D" id="1.10.260.40">
    <property type="entry name" value="lambda repressor-like DNA-binding domains"/>
    <property type="match status" value="1"/>
</dbReference>
<dbReference type="SUPFAM" id="SSF47413">
    <property type="entry name" value="lambda repressor-like DNA-binding domains"/>
    <property type="match status" value="1"/>
</dbReference>
<dbReference type="RefSeq" id="WP_284526767.1">
    <property type="nucleotide sequence ID" value="NZ_CP126446.1"/>
</dbReference>
<reference evidence="3 4" key="1">
    <citation type="submission" date="2023-05" db="EMBL/GenBank/DDBJ databases">
        <title>Comparative genomics reveals the evidence of polycyclic aromatic hydrocarbons degradation in moderately halophilic genus Pontibacillus.</title>
        <authorList>
            <person name="Yang H."/>
            <person name="Qian Z."/>
        </authorList>
    </citation>
    <scope>NUCLEOTIDE SEQUENCE [LARGE SCALE GENOMIC DNA]</scope>
    <source>
        <strain evidence="4">HN14</strain>
    </source>
</reference>
<accession>A0ABY8UZA4</accession>
<evidence type="ECO:0000313" key="3">
    <source>
        <dbReference type="EMBL" id="WIF98703.1"/>
    </source>
</evidence>
<feature type="domain" description="HTH cro/C1-type" evidence="2">
    <location>
        <begin position="7"/>
        <end position="61"/>
    </location>
</feature>
<dbReference type="InterPro" id="IPR010982">
    <property type="entry name" value="Lambda_DNA-bd_dom_sf"/>
</dbReference>
<dbReference type="CDD" id="cd00093">
    <property type="entry name" value="HTH_XRE"/>
    <property type="match status" value="1"/>
</dbReference>
<dbReference type="PANTHER" id="PTHR46797:SF1">
    <property type="entry name" value="METHYLPHOSPHONATE SYNTHASE"/>
    <property type="match status" value="1"/>
</dbReference>
<dbReference type="PROSITE" id="PS50943">
    <property type="entry name" value="HTH_CROC1"/>
    <property type="match status" value="1"/>
</dbReference>
<keyword evidence="1" id="KW-0238">DNA-binding</keyword>
<organism evidence="3 4">
    <name type="scientific">Pontibacillus chungwhensis</name>
    <dbReference type="NCBI Taxonomy" id="265426"/>
    <lineage>
        <taxon>Bacteria</taxon>
        <taxon>Bacillati</taxon>
        <taxon>Bacillota</taxon>
        <taxon>Bacilli</taxon>
        <taxon>Bacillales</taxon>
        <taxon>Bacillaceae</taxon>
        <taxon>Pontibacillus</taxon>
    </lineage>
</organism>
<sequence length="79" mass="9271">MNQRMWLSKIRKKKELTQLEVAKQSNIGRAYYTQIENGIRNPSVSVAKKIASTLDFEWSIFLKNNVAIWNKKGRDKPFN</sequence>
<dbReference type="InterPro" id="IPR001387">
    <property type="entry name" value="Cro/C1-type_HTH"/>
</dbReference>
<dbReference type="EMBL" id="CP126446">
    <property type="protein sequence ID" value="WIF98703.1"/>
    <property type="molecule type" value="Genomic_DNA"/>
</dbReference>
<evidence type="ECO:0000256" key="1">
    <source>
        <dbReference type="ARBA" id="ARBA00023125"/>
    </source>
</evidence>
<keyword evidence="4" id="KW-1185">Reference proteome</keyword>
<proteinExistence type="predicted"/>
<evidence type="ECO:0000259" key="2">
    <source>
        <dbReference type="PROSITE" id="PS50943"/>
    </source>
</evidence>
<dbReference type="InterPro" id="IPR050807">
    <property type="entry name" value="TransReg_Diox_bact_type"/>
</dbReference>
<gene>
    <name evidence="3" type="ORF">QNI29_03365</name>
</gene>
<dbReference type="Pfam" id="PF01381">
    <property type="entry name" value="HTH_3"/>
    <property type="match status" value="1"/>
</dbReference>